<dbReference type="Gene3D" id="2.60.40.420">
    <property type="entry name" value="Cupredoxins - blue copper proteins"/>
    <property type="match status" value="1"/>
</dbReference>
<accession>A0AAE3IB26</accession>
<evidence type="ECO:0000313" key="9">
    <source>
        <dbReference type="EMBL" id="MCU4726867.1"/>
    </source>
</evidence>
<evidence type="ECO:0000256" key="4">
    <source>
        <dbReference type="ARBA" id="ARBA00022982"/>
    </source>
</evidence>
<dbReference type="GO" id="GO:0016020">
    <property type="term" value="C:membrane"/>
    <property type="evidence" value="ECO:0007669"/>
    <property type="project" value="UniProtKB-SubCell"/>
</dbReference>
<sequence>MKRRTFLATGAATLAGGCLGLGAGESDYDVGMTSMSFEPETLTVPVGTTVVWQNTNSRAHTVTAYAGRIPDGAEYFATGGFDGETAAREQWFESGGGNIYGGETFSYTVEVAGTYEYFCIPHESGGMVGAIEVTE</sequence>
<dbReference type="SUPFAM" id="SSF49503">
    <property type="entry name" value="Cupredoxins"/>
    <property type="match status" value="1"/>
</dbReference>
<dbReference type="PROSITE" id="PS00196">
    <property type="entry name" value="COPPER_BLUE"/>
    <property type="match status" value="1"/>
</dbReference>
<dbReference type="RefSeq" id="WP_315908368.1">
    <property type="nucleotide sequence ID" value="NZ_JAOPKC010000004.1"/>
</dbReference>
<dbReference type="Proteomes" id="UP001208186">
    <property type="component" value="Unassembled WGS sequence"/>
</dbReference>
<keyword evidence="3" id="KW-0479">Metal-binding</keyword>
<name>A0AAE3IB26_9EURY</name>
<dbReference type="InterPro" id="IPR000923">
    <property type="entry name" value="BlueCu_1"/>
</dbReference>
<proteinExistence type="predicted"/>
<gene>
    <name evidence="9" type="ORF">OB914_07785</name>
    <name evidence="8" type="ORF">OB916_05940</name>
</gene>
<keyword evidence="10" id="KW-1185">Reference proteome</keyword>
<evidence type="ECO:0000313" key="11">
    <source>
        <dbReference type="Proteomes" id="UP001209746"/>
    </source>
</evidence>
<keyword evidence="2" id="KW-0813">Transport</keyword>
<evidence type="ECO:0000313" key="8">
    <source>
        <dbReference type="EMBL" id="MCU4717604.1"/>
    </source>
</evidence>
<protein>
    <submittedName>
        <fullName evidence="9">Plastocyanin/azurin family copper-binding protein</fullName>
    </submittedName>
</protein>
<evidence type="ECO:0000256" key="6">
    <source>
        <dbReference type="ARBA" id="ARBA00023136"/>
    </source>
</evidence>
<dbReference type="Pfam" id="PF00127">
    <property type="entry name" value="Copper-bind"/>
    <property type="match status" value="1"/>
</dbReference>
<reference evidence="9" key="1">
    <citation type="submission" date="2023-02" db="EMBL/GenBank/DDBJ databases">
        <title>Enrichment on poylsaccharides allowed isolation of novel metabolic and taxonomic groups of Haloarchaea.</title>
        <authorList>
            <person name="Sorokin D.Y."/>
            <person name="Elcheninov A.G."/>
            <person name="Khizhniak T.V."/>
            <person name="Kolganova T.V."/>
            <person name="Kublanov I.V."/>
        </authorList>
    </citation>
    <scope>NUCLEOTIDE SEQUENCE</scope>
    <source>
        <strain evidence="8 10">HArc-curdl5-1</strain>
        <strain evidence="9">HArc-curdl7</strain>
    </source>
</reference>
<dbReference type="InterPro" id="IPR028871">
    <property type="entry name" value="BlueCu_1_BS"/>
</dbReference>
<evidence type="ECO:0000259" key="7">
    <source>
        <dbReference type="Pfam" id="PF00127"/>
    </source>
</evidence>
<feature type="domain" description="Blue (type 1) copper" evidence="7">
    <location>
        <begin position="29"/>
        <end position="133"/>
    </location>
</feature>
<dbReference type="GO" id="GO:0005507">
    <property type="term" value="F:copper ion binding"/>
    <property type="evidence" value="ECO:0007669"/>
    <property type="project" value="InterPro"/>
</dbReference>
<dbReference type="InterPro" id="IPR008972">
    <property type="entry name" value="Cupredoxin"/>
</dbReference>
<evidence type="ECO:0000256" key="3">
    <source>
        <dbReference type="ARBA" id="ARBA00022723"/>
    </source>
</evidence>
<keyword evidence="5" id="KW-0186">Copper</keyword>
<dbReference type="EMBL" id="JAOPKD010000005">
    <property type="protein sequence ID" value="MCU4726867.1"/>
    <property type="molecule type" value="Genomic_DNA"/>
</dbReference>
<organism evidence="9 11">
    <name type="scientific">Halapricum hydrolyticum</name>
    <dbReference type="NCBI Taxonomy" id="2979991"/>
    <lineage>
        <taxon>Archaea</taxon>
        <taxon>Methanobacteriati</taxon>
        <taxon>Methanobacteriota</taxon>
        <taxon>Stenosarchaea group</taxon>
        <taxon>Halobacteria</taxon>
        <taxon>Halobacteriales</taxon>
        <taxon>Haloarculaceae</taxon>
        <taxon>Halapricum</taxon>
    </lineage>
</organism>
<evidence type="ECO:0000256" key="2">
    <source>
        <dbReference type="ARBA" id="ARBA00022448"/>
    </source>
</evidence>
<dbReference type="GO" id="GO:0009055">
    <property type="term" value="F:electron transfer activity"/>
    <property type="evidence" value="ECO:0007669"/>
    <property type="project" value="InterPro"/>
</dbReference>
<dbReference type="EMBL" id="JAOPKC010000004">
    <property type="protein sequence ID" value="MCU4717604.1"/>
    <property type="molecule type" value="Genomic_DNA"/>
</dbReference>
<keyword evidence="6" id="KW-0472">Membrane</keyword>
<comment type="subcellular location">
    <subcellularLocation>
        <location evidence="1">Membrane</location>
    </subcellularLocation>
</comment>
<dbReference type="PROSITE" id="PS51257">
    <property type="entry name" value="PROKAR_LIPOPROTEIN"/>
    <property type="match status" value="1"/>
</dbReference>
<evidence type="ECO:0000256" key="1">
    <source>
        <dbReference type="ARBA" id="ARBA00004370"/>
    </source>
</evidence>
<keyword evidence="4" id="KW-0249">Electron transport</keyword>
<dbReference type="AlphaFoldDB" id="A0AAE3IB26"/>
<comment type="caution">
    <text evidence="9">The sequence shown here is derived from an EMBL/GenBank/DDBJ whole genome shotgun (WGS) entry which is preliminary data.</text>
</comment>
<evidence type="ECO:0000256" key="5">
    <source>
        <dbReference type="ARBA" id="ARBA00023008"/>
    </source>
</evidence>
<dbReference type="PANTHER" id="PTHR34192">
    <property type="entry name" value="PLASTOCYANIN MAJOR ISOFORM, CHLOROPLASTIC-RELATED"/>
    <property type="match status" value="1"/>
</dbReference>
<evidence type="ECO:0000313" key="10">
    <source>
        <dbReference type="Proteomes" id="UP001208186"/>
    </source>
</evidence>
<dbReference type="PANTHER" id="PTHR34192:SF10">
    <property type="entry name" value="PLASTOCYANIN MAJOR ISOFORM, CHLOROPLASTIC-RELATED"/>
    <property type="match status" value="1"/>
</dbReference>
<dbReference type="Proteomes" id="UP001209746">
    <property type="component" value="Unassembled WGS sequence"/>
</dbReference>